<accession>A0A975J2P9</accession>
<dbReference type="SUPFAM" id="SSF55729">
    <property type="entry name" value="Acyl-CoA N-acyltransferases (Nat)"/>
    <property type="match status" value="1"/>
</dbReference>
<dbReference type="PANTHER" id="PTHR43877">
    <property type="entry name" value="AMINOALKYLPHOSPHONATE N-ACETYLTRANSFERASE-RELATED-RELATED"/>
    <property type="match status" value="1"/>
</dbReference>
<protein>
    <submittedName>
        <fullName evidence="4">GNAT family N-acetyltransferase</fullName>
    </submittedName>
</protein>
<keyword evidence="2" id="KW-0012">Acyltransferase</keyword>
<dbReference type="InterPro" id="IPR016181">
    <property type="entry name" value="Acyl_CoA_acyltransferase"/>
</dbReference>
<dbReference type="KEGG" id="lamb:KBB96_08215"/>
<dbReference type="PANTHER" id="PTHR43877:SF2">
    <property type="entry name" value="AMINOALKYLPHOSPHONATE N-ACETYLTRANSFERASE-RELATED"/>
    <property type="match status" value="1"/>
</dbReference>
<evidence type="ECO:0000313" key="5">
    <source>
        <dbReference type="Proteomes" id="UP000676169"/>
    </source>
</evidence>
<dbReference type="Proteomes" id="UP000676169">
    <property type="component" value="Chromosome"/>
</dbReference>
<sequence length="147" mass="16558">MPLETRILGPEDALAATGLLAHLNPDLPTATLRERFETILREHPHYHPFGAFQNGKLVGLAGVWIATKIWCGRYLELDNIVVHPLHRSEGIGSVLIQAIEGLAKQRNCNLLVLDSYTSNHPSHRLYHRLGFEIWGFHFVKPLAGLDR</sequence>
<dbReference type="InterPro" id="IPR050832">
    <property type="entry name" value="Bact_Acetyltransf"/>
</dbReference>
<dbReference type="Pfam" id="PF00583">
    <property type="entry name" value="Acetyltransf_1"/>
    <property type="match status" value="1"/>
</dbReference>
<dbReference type="GO" id="GO:0016747">
    <property type="term" value="F:acyltransferase activity, transferring groups other than amino-acyl groups"/>
    <property type="evidence" value="ECO:0007669"/>
    <property type="project" value="InterPro"/>
</dbReference>
<reference evidence="4" key="1">
    <citation type="submission" date="2021-04" db="EMBL/GenBank/DDBJ databases">
        <title>Luteolibacter sp. 32A isolated from the skin of an Anderson's salamander (Ambystoma andersonii).</title>
        <authorList>
            <person name="Spergser J."/>
            <person name="Busse H.-J."/>
        </authorList>
    </citation>
    <scope>NUCLEOTIDE SEQUENCE</scope>
    <source>
        <strain evidence="4">32A</strain>
    </source>
</reference>
<evidence type="ECO:0000256" key="1">
    <source>
        <dbReference type="ARBA" id="ARBA00022679"/>
    </source>
</evidence>
<dbReference type="Gene3D" id="3.40.630.30">
    <property type="match status" value="1"/>
</dbReference>
<keyword evidence="5" id="KW-1185">Reference proteome</keyword>
<proteinExistence type="predicted"/>
<feature type="domain" description="N-acetyltransferase" evidence="3">
    <location>
        <begin position="3"/>
        <end position="147"/>
    </location>
</feature>
<gene>
    <name evidence="4" type="ORF">KBB96_08215</name>
</gene>
<dbReference type="RefSeq" id="WP_211634210.1">
    <property type="nucleotide sequence ID" value="NZ_CP073100.1"/>
</dbReference>
<dbReference type="CDD" id="cd04301">
    <property type="entry name" value="NAT_SF"/>
    <property type="match status" value="1"/>
</dbReference>
<dbReference type="EMBL" id="CP073100">
    <property type="protein sequence ID" value="QUE52866.1"/>
    <property type="molecule type" value="Genomic_DNA"/>
</dbReference>
<dbReference type="AlphaFoldDB" id="A0A975J2P9"/>
<name>A0A975J2P9_9BACT</name>
<dbReference type="InterPro" id="IPR000182">
    <property type="entry name" value="GNAT_dom"/>
</dbReference>
<dbReference type="PROSITE" id="PS51186">
    <property type="entry name" value="GNAT"/>
    <property type="match status" value="1"/>
</dbReference>
<keyword evidence="1" id="KW-0808">Transferase</keyword>
<evidence type="ECO:0000256" key="2">
    <source>
        <dbReference type="ARBA" id="ARBA00023315"/>
    </source>
</evidence>
<evidence type="ECO:0000259" key="3">
    <source>
        <dbReference type="PROSITE" id="PS51186"/>
    </source>
</evidence>
<organism evidence="4 5">
    <name type="scientific">Luteolibacter ambystomatis</name>
    <dbReference type="NCBI Taxonomy" id="2824561"/>
    <lineage>
        <taxon>Bacteria</taxon>
        <taxon>Pseudomonadati</taxon>
        <taxon>Verrucomicrobiota</taxon>
        <taxon>Verrucomicrobiia</taxon>
        <taxon>Verrucomicrobiales</taxon>
        <taxon>Verrucomicrobiaceae</taxon>
        <taxon>Luteolibacter</taxon>
    </lineage>
</organism>
<evidence type="ECO:0000313" key="4">
    <source>
        <dbReference type="EMBL" id="QUE52866.1"/>
    </source>
</evidence>